<keyword evidence="2" id="KW-1133">Transmembrane helix</keyword>
<dbReference type="AlphaFoldDB" id="A0A074S9P4"/>
<dbReference type="InterPro" id="IPR045339">
    <property type="entry name" value="DUF6534"/>
</dbReference>
<feature type="region of interest" description="Disordered" evidence="1">
    <location>
        <begin position="351"/>
        <end position="371"/>
    </location>
</feature>
<dbReference type="STRING" id="1423351.A0A074S9P4"/>
<dbReference type="PANTHER" id="PTHR40465">
    <property type="entry name" value="CHROMOSOME 1, WHOLE GENOME SHOTGUN SEQUENCE"/>
    <property type="match status" value="1"/>
</dbReference>
<evidence type="ECO:0000259" key="3">
    <source>
        <dbReference type="Pfam" id="PF20152"/>
    </source>
</evidence>
<dbReference type="PANTHER" id="PTHR40465:SF1">
    <property type="entry name" value="DUF6534 DOMAIN-CONTAINING PROTEIN"/>
    <property type="match status" value="1"/>
</dbReference>
<evidence type="ECO:0000313" key="4">
    <source>
        <dbReference type="EMBL" id="KEP54295.1"/>
    </source>
</evidence>
<sequence length="371" mass="41152">MGALSLTDLDQIAAPVLSADKSFQLGPFLVATFVDTLFCGILLMQCGAYVTLGRNDPKFFKYMVAYVVLLNITSTVFTWAWVYDLFVYNFGSYGLFLSIKYLSWFYVLDSMMVIVVQAFFGLRAWKLTGKSWIVGLLLVSLMLGAFGGGVAIKVIFTRLGSTLFAKDVRVPAYICLFCTVAADITITTIILYYLARNHTGVQTTDHMLARLARVTFASQLPPTLIAIALAIEFSIKYDSFIAIPFICVQGKVYGISMLHTLNVRKSWRRPNHTNANTADVEFQQPSQPTVWRVNPTQTGVETHRGTQLEYPVDAQQKQWFSQRGDASSGDTTSVNIDVQGTAFELSHFETGLESQTRISHEKGGASISPMA</sequence>
<name>A0A074S9P4_9AGAM</name>
<keyword evidence="5" id="KW-1185">Reference proteome</keyword>
<dbReference type="OrthoDB" id="3206554at2759"/>
<evidence type="ECO:0000256" key="1">
    <source>
        <dbReference type="SAM" id="MobiDB-lite"/>
    </source>
</evidence>
<feature type="transmembrane region" description="Helical" evidence="2">
    <location>
        <begin position="216"/>
        <end position="235"/>
    </location>
</feature>
<keyword evidence="2" id="KW-0472">Membrane</keyword>
<feature type="transmembrane region" description="Helical" evidence="2">
    <location>
        <begin position="241"/>
        <end position="261"/>
    </location>
</feature>
<feature type="transmembrane region" description="Helical" evidence="2">
    <location>
        <begin position="59"/>
        <end position="81"/>
    </location>
</feature>
<feature type="transmembrane region" description="Helical" evidence="2">
    <location>
        <begin position="101"/>
        <end position="120"/>
    </location>
</feature>
<evidence type="ECO:0000313" key="5">
    <source>
        <dbReference type="Proteomes" id="UP000027456"/>
    </source>
</evidence>
<gene>
    <name evidence="4" type="ORF">V565_019280</name>
</gene>
<keyword evidence="2 4" id="KW-0812">Transmembrane</keyword>
<feature type="transmembrane region" description="Helical" evidence="2">
    <location>
        <begin position="132"/>
        <end position="156"/>
    </location>
</feature>
<accession>A0A074S9P4</accession>
<feature type="transmembrane region" description="Helical" evidence="2">
    <location>
        <begin position="171"/>
        <end position="195"/>
    </location>
</feature>
<proteinExistence type="predicted"/>
<dbReference type="HOGENOM" id="CLU_046025_11_1_1"/>
<dbReference type="Proteomes" id="UP000027456">
    <property type="component" value="Unassembled WGS sequence"/>
</dbReference>
<feature type="domain" description="DUF6534" evidence="3">
    <location>
        <begin position="180"/>
        <end position="266"/>
    </location>
</feature>
<feature type="transmembrane region" description="Helical" evidence="2">
    <location>
        <begin position="28"/>
        <end position="52"/>
    </location>
</feature>
<evidence type="ECO:0000256" key="2">
    <source>
        <dbReference type="SAM" id="Phobius"/>
    </source>
</evidence>
<comment type="caution">
    <text evidence="4">The sequence shown here is derived from an EMBL/GenBank/DDBJ whole genome shotgun (WGS) entry which is preliminary data.</text>
</comment>
<organism evidence="4 5">
    <name type="scientific">Rhizoctonia solani 123E</name>
    <dbReference type="NCBI Taxonomy" id="1423351"/>
    <lineage>
        <taxon>Eukaryota</taxon>
        <taxon>Fungi</taxon>
        <taxon>Dikarya</taxon>
        <taxon>Basidiomycota</taxon>
        <taxon>Agaricomycotina</taxon>
        <taxon>Agaricomycetes</taxon>
        <taxon>Cantharellales</taxon>
        <taxon>Ceratobasidiaceae</taxon>
        <taxon>Rhizoctonia</taxon>
    </lineage>
</organism>
<reference evidence="4 5" key="1">
    <citation type="submission" date="2013-12" db="EMBL/GenBank/DDBJ databases">
        <authorList>
            <person name="Cubeta M."/>
            <person name="Pakala S."/>
            <person name="Fedorova N."/>
            <person name="Thomas E."/>
            <person name="Dean R."/>
            <person name="Jabaji S."/>
            <person name="Neate S."/>
            <person name="Toda T."/>
            <person name="Tavantzis S."/>
            <person name="Vilgalys R."/>
            <person name="Bharathan N."/>
            <person name="Pakala S."/>
            <person name="Losada L.S."/>
            <person name="Zafar N."/>
            <person name="Nierman W."/>
        </authorList>
    </citation>
    <scope>NUCLEOTIDE SEQUENCE [LARGE SCALE GENOMIC DNA]</scope>
    <source>
        <strain evidence="4 5">123E</strain>
    </source>
</reference>
<dbReference type="Pfam" id="PF20152">
    <property type="entry name" value="DUF6534"/>
    <property type="match status" value="1"/>
</dbReference>
<dbReference type="EMBL" id="AZST01000032">
    <property type="protein sequence ID" value="KEP54295.1"/>
    <property type="molecule type" value="Genomic_DNA"/>
</dbReference>
<protein>
    <submittedName>
        <fullName evidence="4">Putative transmembrane protein</fullName>
    </submittedName>
</protein>